<dbReference type="SUPFAM" id="SSF53092">
    <property type="entry name" value="Creatinase/prolidase N-terminal domain"/>
    <property type="match status" value="1"/>
</dbReference>
<dbReference type="InterPro" id="IPR036005">
    <property type="entry name" value="Creatinase/aminopeptidase-like"/>
</dbReference>
<dbReference type="Gene3D" id="3.40.350.10">
    <property type="entry name" value="Creatinase/prolidase N-terminal domain"/>
    <property type="match status" value="1"/>
</dbReference>
<dbReference type="KEGG" id="ebm:SG0102_19390"/>
<dbReference type="EMBL" id="AP019309">
    <property type="protein sequence ID" value="BBH27005.1"/>
    <property type="molecule type" value="Genomic_DNA"/>
</dbReference>
<dbReference type="AlphaFoldDB" id="A0A3G9JF69"/>
<keyword evidence="4" id="KW-1185">Reference proteome</keyword>
<dbReference type="Gene3D" id="3.90.230.10">
    <property type="entry name" value="Creatinase/methionine aminopeptidase superfamily"/>
    <property type="match status" value="1"/>
</dbReference>
<dbReference type="SUPFAM" id="SSF55920">
    <property type="entry name" value="Creatinase/aminopeptidase"/>
    <property type="match status" value="1"/>
</dbReference>
<name>A0A3G9JF69_9FIRM</name>
<sequence length="359" mass="40450">MLNQKRINLVLKRMADFGYDHFLITEPETIDYLIGYLNYPHERTYVMALSQEGDHRLFFNQLFYVDEDLGLPITWFSDADDSLALIASYLKDAKHVGVDKNMPARYLLPLMDKTSATYEVGSACVDLVRGVKDVHEQELMIKASEINDQAMAQMKDLLSTGQYSEKEMDPQLLAIYKSYGATDHSFEPIVGYGENGANPHHMNDGTMLKEGDSIIVDMGCVYEGYCSDMTRTFFYKKVSDKQKEVYNLVLKAQLAAQAAIKPGVRLADIDRIARDIITEGGYGPQFNHRLGHFIGRLCHEAGEVNATSDIIAEEGMIFSIEPGVYLPHEFGVRIEDLVLVTKDGVKILNHYPKDLQVLG</sequence>
<dbReference type="Pfam" id="PF01321">
    <property type="entry name" value="Creatinase_N"/>
    <property type="match status" value="1"/>
</dbReference>
<dbReference type="RefSeq" id="WP_125119776.1">
    <property type="nucleotide sequence ID" value="NZ_AP019309.1"/>
</dbReference>
<evidence type="ECO:0000313" key="4">
    <source>
        <dbReference type="Proteomes" id="UP000268059"/>
    </source>
</evidence>
<dbReference type="InterPro" id="IPR000587">
    <property type="entry name" value="Creatinase_N"/>
</dbReference>
<feature type="domain" description="Creatinase N-terminal" evidence="2">
    <location>
        <begin position="6"/>
        <end position="111"/>
    </location>
</feature>
<organism evidence="3 4">
    <name type="scientific">Intestinibaculum porci</name>
    <dbReference type="NCBI Taxonomy" id="2487118"/>
    <lineage>
        <taxon>Bacteria</taxon>
        <taxon>Bacillati</taxon>
        <taxon>Bacillota</taxon>
        <taxon>Erysipelotrichia</taxon>
        <taxon>Erysipelotrichales</taxon>
        <taxon>Erysipelotrichaceae</taxon>
        <taxon>Intestinibaculum</taxon>
    </lineage>
</organism>
<dbReference type="PANTHER" id="PTHR46112">
    <property type="entry name" value="AMINOPEPTIDASE"/>
    <property type="match status" value="1"/>
</dbReference>
<protein>
    <submittedName>
        <fullName evidence="3">Proline dipeptidase</fullName>
    </submittedName>
</protein>
<dbReference type="OrthoDB" id="9806388at2"/>
<dbReference type="InterPro" id="IPR050659">
    <property type="entry name" value="Peptidase_M24B"/>
</dbReference>
<dbReference type="Pfam" id="PF00557">
    <property type="entry name" value="Peptidase_M24"/>
    <property type="match status" value="1"/>
</dbReference>
<dbReference type="InParanoid" id="A0A3G9JF69"/>
<dbReference type="PANTHER" id="PTHR46112:SF3">
    <property type="entry name" value="AMINOPEPTIDASE YPDF"/>
    <property type="match status" value="1"/>
</dbReference>
<feature type="domain" description="Peptidase M24" evidence="1">
    <location>
        <begin position="138"/>
        <end position="342"/>
    </location>
</feature>
<evidence type="ECO:0000313" key="3">
    <source>
        <dbReference type="EMBL" id="BBH27005.1"/>
    </source>
</evidence>
<dbReference type="FunCoup" id="A0A3G9JF69">
    <property type="interactions" value="295"/>
</dbReference>
<evidence type="ECO:0000259" key="1">
    <source>
        <dbReference type="Pfam" id="PF00557"/>
    </source>
</evidence>
<dbReference type="InterPro" id="IPR000994">
    <property type="entry name" value="Pept_M24"/>
</dbReference>
<dbReference type="InterPro" id="IPR029149">
    <property type="entry name" value="Creatin/AminoP/Spt16_N"/>
</dbReference>
<evidence type="ECO:0000259" key="2">
    <source>
        <dbReference type="Pfam" id="PF01321"/>
    </source>
</evidence>
<reference evidence="3 4" key="1">
    <citation type="submission" date="2018-11" db="EMBL/GenBank/DDBJ databases">
        <title>Novel Erysipelotrichaceae bacterium isolated from small intestine of a swine.</title>
        <authorList>
            <person name="Kim J.S."/>
            <person name="Choe H."/>
            <person name="Lee Y.R."/>
            <person name="Kim K.M."/>
            <person name="Park D.S."/>
        </authorList>
    </citation>
    <scope>NUCLEOTIDE SEQUENCE [LARGE SCALE GENOMIC DNA]</scope>
    <source>
        <strain evidence="3 4">SG0102</strain>
    </source>
</reference>
<proteinExistence type="predicted"/>
<dbReference type="Proteomes" id="UP000268059">
    <property type="component" value="Chromosome"/>
</dbReference>
<gene>
    <name evidence="3" type="ORF">SG0102_19390</name>
</gene>
<accession>A0A3G9JF69</accession>